<evidence type="ECO:0000256" key="1">
    <source>
        <dbReference type="SAM" id="MobiDB-lite"/>
    </source>
</evidence>
<comment type="caution">
    <text evidence="2">The sequence shown here is derived from an EMBL/GenBank/DDBJ whole genome shotgun (WGS) entry which is preliminary data.</text>
</comment>
<gene>
    <name evidence="2" type="ORF">T4C_4026</name>
</gene>
<dbReference type="AlphaFoldDB" id="A0A0V1JFF4"/>
<evidence type="ECO:0000313" key="3">
    <source>
        <dbReference type="Proteomes" id="UP000054826"/>
    </source>
</evidence>
<dbReference type="EMBL" id="JYDV01000102">
    <property type="protein sequence ID" value="KRZ33689.1"/>
    <property type="molecule type" value="Genomic_DNA"/>
</dbReference>
<reference evidence="2 3" key="1">
    <citation type="submission" date="2015-01" db="EMBL/GenBank/DDBJ databases">
        <title>Evolution of Trichinella species and genotypes.</title>
        <authorList>
            <person name="Korhonen P.K."/>
            <person name="Edoardo P."/>
            <person name="Giuseppe L.R."/>
            <person name="Gasser R.B."/>
        </authorList>
    </citation>
    <scope>NUCLEOTIDE SEQUENCE [LARGE SCALE GENOMIC DNA]</scope>
    <source>
        <strain evidence="2">ISS176</strain>
    </source>
</reference>
<feature type="compositionally biased region" description="Low complexity" evidence="1">
    <location>
        <begin position="10"/>
        <end position="21"/>
    </location>
</feature>
<accession>A0A0V1JFF4</accession>
<name>A0A0V1JFF4_TRIPS</name>
<protein>
    <submittedName>
        <fullName evidence="2">Uncharacterized protein</fullName>
    </submittedName>
</protein>
<proteinExistence type="predicted"/>
<sequence length="69" mass="7802">MSLNRLDQRGVLGPSLSSLPSVSSIFRDDRLWFVCQASVSGHQNFLKYHPLLYLIGLLKTSQCKICIHI</sequence>
<feature type="region of interest" description="Disordered" evidence="1">
    <location>
        <begin position="1"/>
        <end position="21"/>
    </location>
</feature>
<organism evidence="2 3">
    <name type="scientific">Trichinella pseudospiralis</name>
    <name type="common">Parasitic roundworm</name>
    <dbReference type="NCBI Taxonomy" id="6337"/>
    <lineage>
        <taxon>Eukaryota</taxon>
        <taxon>Metazoa</taxon>
        <taxon>Ecdysozoa</taxon>
        <taxon>Nematoda</taxon>
        <taxon>Enoplea</taxon>
        <taxon>Dorylaimia</taxon>
        <taxon>Trichinellida</taxon>
        <taxon>Trichinellidae</taxon>
        <taxon>Trichinella</taxon>
    </lineage>
</organism>
<evidence type="ECO:0000313" key="2">
    <source>
        <dbReference type="EMBL" id="KRZ33689.1"/>
    </source>
</evidence>
<dbReference type="Proteomes" id="UP000054826">
    <property type="component" value="Unassembled WGS sequence"/>
</dbReference>